<keyword evidence="6 7" id="KW-0067">ATP-binding</keyword>
<keyword evidence="4 7" id="KW-0547">Nucleotide-binding</keyword>
<dbReference type="EC" id="2.7.11.1" evidence="1"/>
<comment type="caution">
    <text evidence="10">The sequence shown here is derived from an EMBL/GenBank/DDBJ whole genome shotgun (WGS) entry which is preliminary data.</text>
</comment>
<evidence type="ECO:0000256" key="8">
    <source>
        <dbReference type="SAM" id="MobiDB-lite"/>
    </source>
</evidence>
<evidence type="ECO:0000256" key="6">
    <source>
        <dbReference type="ARBA" id="ARBA00022840"/>
    </source>
</evidence>
<dbReference type="Proteomes" id="UP000256324">
    <property type="component" value="Unassembled WGS sequence"/>
</dbReference>
<evidence type="ECO:0000256" key="1">
    <source>
        <dbReference type="ARBA" id="ARBA00012513"/>
    </source>
</evidence>
<keyword evidence="5 10" id="KW-0418">Kinase</keyword>
<evidence type="ECO:0000313" key="11">
    <source>
        <dbReference type="Proteomes" id="UP000256324"/>
    </source>
</evidence>
<accession>A0ABX9I9J0</accession>
<dbReference type="InterPro" id="IPR008271">
    <property type="entry name" value="Ser/Thr_kinase_AS"/>
</dbReference>
<evidence type="ECO:0000256" key="7">
    <source>
        <dbReference type="PROSITE-ProRule" id="PRU10141"/>
    </source>
</evidence>
<evidence type="ECO:0000313" key="10">
    <source>
        <dbReference type="EMBL" id="REB68787.1"/>
    </source>
</evidence>
<feature type="region of interest" description="Disordered" evidence="8">
    <location>
        <begin position="278"/>
        <end position="323"/>
    </location>
</feature>
<proteinExistence type="predicted"/>
<dbReference type="InterPro" id="IPR017441">
    <property type="entry name" value="Protein_kinase_ATP_BS"/>
</dbReference>
<dbReference type="EMBL" id="PCZS01000003">
    <property type="protein sequence ID" value="REB68787.1"/>
    <property type="molecule type" value="Genomic_DNA"/>
</dbReference>
<evidence type="ECO:0000256" key="5">
    <source>
        <dbReference type="ARBA" id="ARBA00022777"/>
    </source>
</evidence>
<feature type="compositionally biased region" description="Low complexity" evidence="8">
    <location>
        <begin position="305"/>
        <end position="323"/>
    </location>
</feature>
<dbReference type="RefSeq" id="WP_115939392.1">
    <property type="nucleotide sequence ID" value="NZ_PCZS01000003.1"/>
</dbReference>
<dbReference type="GO" id="GO:0004674">
    <property type="term" value="F:protein serine/threonine kinase activity"/>
    <property type="evidence" value="ECO:0007669"/>
    <property type="project" value="UniProtKB-KW"/>
</dbReference>
<dbReference type="PANTHER" id="PTHR43289:SF6">
    <property type="entry name" value="SERINE_THREONINE-PROTEIN KINASE NEKL-3"/>
    <property type="match status" value="1"/>
</dbReference>
<evidence type="ECO:0000256" key="4">
    <source>
        <dbReference type="ARBA" id="ARBA00022741"/>
    </source>
</evidence>
<dbReference type="PANTHER" id="PTHR43289">
    <property type="entry name" value="MITOGEN-ACTIVATED PROTEIN KINASE KINASE KINASE 20-RELATED"/>
    <property type="match status" value="1"/>
</dbReference>
<organism evidence="10 11">
    <name type="scientific">Cutibacterium namnetense</name>
    <dbReference type="NCBI Taxonomy" id="1574624"/>
    <lineage>
        <taxon>Bacteria</taxon>
        <taxon>Bacillati</taxon>
        <taxon>Actinomycetota</taxon>
        <taxon>Actinomycetes</taxon>
        <taxon>Propionibacteriales</taxon>
        <taxon>Propionibacteriaceae</taxon>
        <taxon>Cutibacterium</taxon>
    </lineage>
</organism>
<protein>
    <recommendedName>
        <fullName evidence="1">non-specific serine/threonine protein kinase</fullName>
        <ecNumber evidence="1">2.7.11.1</ecNumber>
    </recommendedName>
</protein>
<feature type="compositionally biased region" description="Pro residues" evidence="8">
    <location>
        <begin position="290"/>
        <end position="299"/>
    </location>
</feature>
<dbReference type="SUPFAM" id="SSF56112">
    <property type="entry name" value="Protein kinase-like (PK-like)"/>
    <property type="match status" value="1"/>
</dbReference>
<reference evidence="10 11" key="1">
    <citation type="submission" date="2017-09" db="EMBL/GenBank/DDBJ databases">
        <authorList>
            <person name="Bumgarner R.E."/>
        </authorList>
    </citation>
    <scope>NUCLEOTIDE SEQUENCE [LARGE SCALE GENOMIC DNA]</scope>
    <source>
        <strain evidence="10 11">T34998</strain>
    </source>
</reference>
<dbReference type="Pfam" id="PF00069">
    <property type="entry name" value="Pkinase"/>
    <property type="match status" value="1"/>
</dbReference>
<dbReference type="Gene3D" id="1.10.510.10">
    <property type="entry name" value="Transferase(Phosphotransferase) domain 1"/>
    <property type="match status" value="1"/>
</dbReference>
<name>A0ABX9I9J0_9ACTN</name>
<dbReference type="CDD" id="cd14014">
    <property type="entry name" value="STKc_PknB_like"/>
    <property type="match status" value="1"/>
</dbReference>
<dbReference type="PROSITE" id="PS00108">
    <property type="entry name" value="PROTEIN_KINASE_ST"/>
    <property type="match status" value="1"/>
</dbReference>
<feature type="domain" description="Protein kinase" evidence="9">
    <location>
        <begin position="19"/>
        <end position="274"/>
    </location>
</feature>
<gene>
    <name evidence="10" type="ORF">CP880_10180</name>
</gene>
<evidence type="ECO:0000256" key="3">
    <source>
        <dbReference type="ARBA" id="ARBA00022679"/>
    </source>
</evidence>
<dbReference type="SMART" id="SM00220">
    <property type="entry name" value="S_TKc"/>
    <property type="match status" value="1"/>
</dbReference>
<feature type="binding site" evidence="7">
    <location>
        <position position="48"/>
    </location>
    <ligand>
        <name>ATP</name>
        <dbReference type="ChEBI" id="CHEBI:30616"/>
    </ligand>
</feature>
<sequence length="479" mass="51312">MSNEGAIGESTAKRVGSHYVLDDVLGRGSMGTVWRGHDLNNGSACAIKILNPRLTTDKGATRRFIDERDILMSVDDDAVVRVTDMVVESSTFAIVMELIDGPDLARVLKTLPDHRLEQRTAVSLGIEVCQALCAIHRAGIRHLDIKPANILVEDSENVRGARITDFGVSEMVALHGPREIAGTPYYQAPEVAAGWTPTAASDLYSFGATLYEMLAGHVPFLADSAGNLLRNQPPQFIPGIEPRLWKTVLTCLSPDPSQRPDSAEVLASELRSWLSGGQPVRLVRPRPRPARPVPQPRPMSQPVRPRSAPSAMSGAAAAQTPSATPVAAHQRGKGWGIALLTVLMLAGTGMFFYLKGIPGSHSDAAPQSAQARILTPEARPTRTVTAHATVTAVSYPIQIQLPGGAVECGQGSWIANPRTPCSLALEVVQSVPANHPASFAVDARDSRTGKSRHFSCSTVGQYVDCGSQDLEVYLVIPER</sequence>
<keyword evidence="2 10" id="KW-0723">Serine/threonine-protein kinase</keyword>
<dbReference type="InterPro" id="IPR011009">
    <property type="entry name" value="Kinase-like_dom_sf"/>
</dbReference>
<keyword evidence="11" id="KW-1185">Reference proteome</keyword>
<evidence type="ECO:0000259" key="9">
    <source>
        <dbReference type="PROSITE" id="PS50011"/>
    </source>
</evidence>
<evidence type="ECO:0000256" key="2">
    <source>
        <dbReference type="ARBA" id="ARBA00022527"/>
    </source>
</evidence>
<dbReference type="PROSITE" id="PS50011">
    <property type="entry name" value="PROTEIN_KINASE_DOM"/>
    <property type="match status" value="1"/>
</dbReference>
<dbReference type="PROSITE" id="PS00107">
    <property type="entry name" value="PROTEIN_KINASE_ATP"/>
    <property type="match status" value="1"/>
</dbReference>
<dbReference type="InterPro" id="IPR000719">
    <property type="entry name" value="Prot_kinase_dom"/>
</dbReference>
<keyword evidence="3" id="KW-0808">Transferase</keyword>